<name>A0A1I4HNP4_9HYPH</name>
<sequence length="362" mass="39105">MLIGPTLGRYFAWRFVRTILGVFVTVFALVYTLDFVELLRRAGDAQGASPGLMAQLALYRTPAVAESVLPFAILFGSMAALLQLSRKLELVVARAAGISAWQFLQPGAFVALAIGVVAIGAYNPLSAALKQRSSEIEAKIFAKSPRAGTGKDLWIRQRSIDGQAILRAETAIEGTTTLAGVTAFLFDEAGVFTAQVEAARAILHDGWWELQDVRVLTKDSPPESHDSYLIASTLDLSQIRQRFTPPESVPFWQLPETIARHERAGLDATRYRLQYDVLLATPLLYLAMVLVAATVSLRFFRFGGVGKLVLGGVAAGFVLYVARQVMEGLGASGMVAPTVAAWFPAVVGSLLGTLTLLYQEDG</sequence>
<keyword evidence="8" id="KW-1185">Reference proteome</keyword>
<dbReference type="OrthoDB" id="9798468at2"/>
<dbReference type="STRING" id="414703.SAMN04488125_11519"/>
<feature type="transmembrane region" description="Helical" evidence="6">
    <location>
        <begin position="103"/>
        <end position="122"/>
    </location>
</feature>
<evidence type="ECO:0000256" key="1">
    <source>
        <dbReference type="ARBA" id="ARBA00004651"/>
    </source>
</evidence>
<dbReference type="RefSeq" id="WP_091948884.1">
    <property type="nucleotide sequence ID" value="NZ_FOSV01000015.1"/>
</dbReference>
<protein>
    <submittedName>
        <fullName evidence="7">Lipopolysaccharide export system permease protein</fullName>
    </submittedName>
</protein>
<organism evidence="7 8">
    <name type="scientific">Methylorubrum salsuginis</name>
    <dbReference type="NCBI Taxonomy" id="414703"/>
    <lineage>
        <taxon>Bacteria</taxon>
        <taxon>Pseudomonadati</taxon>
        <taxon>Pseudomonadota</taxon>
        <taxon>Alphaproteobacteria</taxon>
        <taxon>Hyphomicrobiales</taxon>
        <taxon>Methylobacteriaceae</taxon>
        <taxon>Methylorubrum</taxon>
    </lineage>
</organism>
<evidence type="ECO:0000256" key="3">
    <source>
        <dbReference type="ARBA" id="ARBA00022692"/>
    </source>
</evidence>
<dbReference type="PANTHER" id="PTHR33529:SF2">
    <property type="entry name" value="LIPOPOLYSACCHARIDE EXPORT SYSTEM PERMEASE PROTEIN LPTG"/>
    <property type="match status" value="1"/>
</dbReference>
<feature type="transmembrane region" description="Helical" evidence="6">
    <location>
        <begin position="12"/>
        <end position="33"/>
    </location>
</feature>
<dbReference type="GO" id="GO:0015920">
    <property type="term" value="P:lipopolysaccharide transport"/>
    <property type="evidence" value="ECO:0007669"/>
    <property type="project" value="TreeGrafter"/>
</dbReference>
<comment type="subcellular location">
    <subcellularLocation>
        <location evidence="1">Cell membrane</location>
        <topology evidence="1">Multi-pass membrane protein</topology>
    </subcellularLocation>
</comment>
<dbReference type="InterPro" id="IPR005495">
    <property type="entry name" value="LptG/LptF_permease"/>
</dbReference>
<dbReference type="InterPro" id="IPR030923">
    <property type="entry name" value="LptG"/>
</dbReference>
<feature type="transmembrane region" description="Helical" evidence="6">
    <location>
        <begin position="305"/>
        <end position="322"/>
    </location>
</feature>
<dbReference type="GO" id="GO:0043190">
    <property type="term" value="C:ATP-binding cassette (ABC) transporter complex"/>
    <property type="evidence" value="ECO:0007669"/>
    <property type="project" value="InterPro"/>
</dbReference>
<feature type="transmembrane region" description="Helical" evidence="6">
    <location>
        <begin position="334"/>
        <end position="358"/>
    </location>
</feature>
<feature type="transmembrane region" description="Helical" evidence="6">
    <location>
        <begin position="277"/>
        <end position="299"/>
    </location>
</feature>
<proteinExistence type="predicted"/>
<evidence type="ECO:0000313" key="7">
    <source>
        <dbReference type="EMBL" id="SFL43849.1"/>
    </source>
</evidence>
<feature type="transmembrane region" description="Helical" evidence="6">
    <location>
        <begin position="63"/>
        <end position="83"/>
    </location>
</feature>
<evidence type="ECO:0000256" key="2">
    <source>
        <dbReference type="ARBA" id="ARBA00022475"/>
    </source>
</evidence>
<dbReference type="PANTHER" id="PTHR33529">
    <property type="entry name" value="SLR0882 PROTEIN-RELATED"/>
    <property type="match status" value="1"/>
</dbReference>
<reference evidence="8" key="1">
    <citation type="submission" date="2016-10" db="EMBL/GenBank/DDBJ databases">
        <authorList>
            <person name="Varghese N."/>
            <person name="Submissions S."/>
        </authorList>
    </citation>
    <scope>NUCLEOTIDE SEQUENCE [LARGE SCALE GENOMIC DNA]</scope>
    <source>
        <strain evidence="8">CGMCC 1.6474</strain>
    </source>
</reference>
<dbReference type="GO" id="GO:0055085">
    <property type="term" value="P:transmembrane transport"/>
    <property type="evidence" value="ECO:0007669"/>
    <property type="project" value="InterPro"/>
</dbReference>
<keyword evidence="5 6" id="KW-0472">Membrane</keyword>
<keyword evidence="4 6" id="KW-1133">Transmembrane helix</keyword>
<dbReference type="NCBIfam" id="TIGR04408">
    <property type="entry name" value="LptG_lptG"/>
    <property type="match status" value="1"/>
</dbReference>
<dbReference type="AlphaFoldDB" id="A0A1I4HNP4"/>
<dbReference type="EMBL" id="FOSV01000015">
    <property type="protein sequence ID" value="SFL43849.1"/>
    <property type="molecule type" value="Genomic_DNA"/>
</dbReference>
<dbReference type="Pfam" id="PF03739">
    <property type="entry name" value="LptF_LptG"/>
    <property type="match status" value="1"/>
</dbReference>
<accession>A0A1I4HNP4</accession>
<gene>
    <name evidence="7" type="ORF">SAMN04488125_11519</name>
</gene>
<keyword evidence="2" id="KW-1003">Cell membrane</keyword>
<evidence type="ECO:0000313" key="8">
    <source>
        <dbReference type="Proteomes" id="UP000198804"/>
    </source>
</evidence>
<evidence type="ECO:0000256" key="4">
    <source>
        <dbReference type="ARBA" id="ARBA00022989"/>
    </source>
</evidence>
<evidence type="ECO:0000256" key="6">
    <source>
        <dbReference type="SAM" id="Phobius"/>
    </source>
</evidence>
<evidence type="ECO:0000256" key="5">
    <source>
        <dbReference type="ARBA" id="ARBA00023136"/>
    </source>
</evidence>
<dbReference type="Proteomes" id="UP000198804">
    <property type="component" value="Unassembled WGS sequence"/>
</dbReference>
<keyword evidence="3 6" id="KW-0812">Transmembrane</keyword>